<sequence length="345" mass="37881">MRSKVSEKDGTEKRSGSDEVIAMHPAESGMQVGRALLHALHNAGISVLYQDRKMKTVWARNMRAPWASETADGKDLLSSAQAERISAAKRKVVETGNADRLELGIPDSDGVRWFHIWIDADRSDSGEVQGVVTTMVETTEQKRREQTLKTLLREVSHRSKNLLAIIQSIATQTGRYSETLGDFLTRFRGRLQSLASSQDLVTSSNWRGAALRELVSGQVGRYSADPGRSLRFDGENPYLNPNAALHIGLAMHELAVNSVSYGALSQPDGRVEVSARIAAGGETSPGLLLIWTEAIGAGRRNEKRFGSVALERVVPTSLNGSATLDIDEDRLEYRLTIPRGNFEIE</sequence>
<keyword evidence="5" id="KW-0547">Nucleotide-binding</keyword>
<dbReference type="Proteomes" id="UP001271780">
    <property type="component" value="Unassembled WGS sequence"/>
</dbReference>
<evidence type="ECO:0000256" key="8">
    <source>
        <dbReference type="SAM" id="MobiDB-lite"/>
    </source>
</evidence>
<reference evidence="10 11" key="1">
    <citation type="submission" date="2023-08" db="EMBL/GenBank/DDBJ databases">
        <title>Implementing the SeqCode for naming new Mesorhizobium species isolated from Vachellia karroo root nodules.</title>
        <authorList>
            <person name="Van Lill M."/>
        </authorList>
    </citation>
    <scope>NUCLEOTIDE SEQUENCE [LARGE SCALE GENOMIC DNA]</scope>
    <source>
        <strain evidence="10 11">VK23A</strain>
    </source>
</reference>
<proteinExistence type="predicted"/>
<evidence type="ECO:0000256" key="3">
    <source>
        <dbReference type="ARBA" id="ARBA00022553"/>
    </source>
</evidence>
<dbReference type="GO" id="GO:0004673">
    <property type="term" value="F:protein histidine kinase activity"/>
    <property type="evidence" value="ECO:0007669"/>
    <property type="project" value="UniProtKB-EC"/>
</dbReference>
<organism evidence="10 11">
    <name type="scientific">Mesorhizobium dulcispinae</name>
    <dbReference type="NCBI Taxonomy" id="3072316"/>
    <lineage>
        <taxon>Bacteria</taxon>
        <taxon>Pseudomonadati</taxon>
        <taxon>Pseudomonadota</taxon>
        <taxon>Alphaproteobacteria</taxon>
        <taxon>Hyphomicrobiales</taxon>
        <taxon>Phyllobacteriaceae</taxon>
        <taxon>Mesorhizobium</taxon>
    </lineage>
</organism>
<evidence type="ECO:0000256" key="7">
    <source>
        <dbReference type="ARBA" id="ARBA00022840"/>
    </source>
</evidence>
<dbReference type="PANTHER" id="PTHR41523">
    <property type="entry name" value="TWO-COMPONENT SYSTEM SENSOR PROTEIN"/>
    <property type="match status" value="1"/>
</dbReference>
<evidence type="ECO:0000256" key="6">
    <source>
        <dbReference type="ARBA" id="ARBA00022777"/>
    </source>
</evidence>
<dbReference type="InterPro" id="IPR011102">
    <property type="entry name" value="Sig_transdc_His_kinase_HWE"/>
</dbReference>
<keyword evidence="3" id="KW-0597">Phosphoprotein</keyword>
<dbReference type="RefSeq" id="WP_320317069.1">
    <property type="nucleotide sequence ID" value="NZ_JAVIIX010000008.1"/>
</dbReference>
<feature type="domain" description="Signal transduction histidine kinase HWE region" evidence="9">
    <location>
        <begin position="154"/>
        <end position="236"/>
    </location>
</feature>
<feature type="compositionally biased region" description="Basic and acidic residues" evidence="8">
    <location>
        <begin position="1"/>
        <end position="17"/>
    </location>
</feature>
<dbReference type="EC" id="2.7.13.3" evidence="2"/>
<dbReference type="SMART" id="SM00911">
    <property type="entry name" value="HWE_HK"/>
    <property type="match status" value="1"/>
</dbReference>
<protein>
    <recommendedName>
        <fullName evidence="2">histidine kinase</fullName>
        <ecNumber evidence="2">2.7.13.3</ecNumber>
    </recommendedName>
</protein>
<feature type="region of interest" description="Disordered" evidence="8">
    <location>
        <begin position="1"/>
        <end position="20"/>
    </location>
</feature>
<accession>A0ABU4XG96</accession>
<dbReference type="Pfam" id="PF07536">
    <property type="entry name" value="HWE_HK"/>
    <property type="match status" value="1"/>
</dbReference>
<keyword evidence="4 10" id="KW-0808">Transferase</keyword>
<gene>
    <name evidence="10" type="ORF">RFM27_16985</name>
</gene>
<comment type="catalytic activity">
    <reaction evidence="1">
        <text>ATP + protein L-histidine = ADP + protein N-phospho-L-histidine.</text>
        <dbReference type="EC" id="2.7.13.3"/>
    </reaction>
</comment>
<keyword evidence="7" id="KW-0067">ATP-binding</keyword>
<keyword evidence="11" id="KW-1185">Reference proteome</keyword>
<keyword evidence="6 10" id="KW-0418">Kinase</keyword>
<evidence type="ECO:0000256" key="1">
    <source>
        <dbReference type="ARBA" id="ARBA00000085"/>
    </source>
</evidence>
<evidence type="ECO:0000313" key="10">
    <source>
        <dbReference type="EMBL" id="MDX8473776.1"/>
    </source>
</evidence>
<evidence type="ECO:0000256" key="5">
    <source>
        <dbReference type="ARBA" id="ARBA00022741"/>
    </source>
</evidence>
<evidence type="ECO:0000313" key="11">
    <source>
        <dbReference type="Proteomes" id="UP001271780"/>
    </source>
</evidence>
<comment type="caution">
    <text evidence="10">The sequence shown here is derived from an EMBL/GenBank/DDBJ whole genome shotgun (WGS) entry which is preliminary data.</text>
</comment>
<dbReference type="SUPFAM" id="SSF55785">
    <property type="entry name" value="PYP-like sensor domain (PAS domain)"/>
    <property type="match status" value="1"/>
</dbReference>
<evidence type="ECO:0000259" key="9">
    <source>
        <dbReference type="SMART" id="SM00911"/>
    </source>
</evidence>
<dbReference type="EMBL" id="JAVIIZ010000009">
    <property type="protein sequence ID" value="MDX8473776.1"/>
    <property type="molecule type" value="Genomic_DNA"/>
</dbReference>
<dbReference type="Gene3D" id="3.30.450.20">
    <property type="entry name" value="PAS domain"/>
    <property type="match status" value="1"/>
</dbReference>
<name>A0ABU4XG96_9HYPH</name>
<dbReference type="PANTHER" id="PTHR41523:SF7">
    <property type="entry name" value="HISTIDINE KINASE"/>
    <property type="match status" value="1"/>
</dbReference>
<evidence type="ECO:0000256" key="2">
    <source>
        <dbReference type="ARBA" id="ARBA00012438"/>
    </source>
</evidence>
<evidence type="ECO:0000256" key="4">
    <source>
        <dbReference type="ARBA" id="ARBA00022679"/>
    </source>
</evidence>
<dbReference type="InterPro" id="IPR035965">
    <property type="entry name" value="PAS-like_dom_sf"/>
</dbReference>